<feature type="region of interest" description="Disordered" evidence="2">
    <location>
        <begin position="300"/>
        <end position="424"/>
    </location>
</feature>
<feature type="region of interest" description="Disordered" evidence="2">
    <location>
        <begin position="26"/>
        <end position="51"/>
    </location>
</feature>
<sequence length="933" mass="109140">MKLSTFHVLCYLCVLIAFVLSTKSDWKNQPVSNSSSRIQETREKPLDASNPRDKRALGLILSGLAQVFGYTVNPVQIASLPNPATESGETRGSTQSSGTQANSTQSNGSSTTAAPRQRETIRFTGVVNFGNGTGVLTHLQQYEALFHGGNNNSISATTSESSATQSPQVDPRPPLVVKIPLPIVPQPNLQPIPQPPLPEIPPQDIMLSYPAPIVPVRKEQQMRRKNLTEKVTVQNQTIQSGMDVRSQPPSTTVVVQTEDPRWKKEYEDRLAELERKQEEQAKRLKEQEWYRNRQKENNYNYEEDGKEYDDQGKQIGEQHSECRKEEEESDKGKESEEEENQSRENEEKIREYSTSQKTKKPEESEEEEEGYQNYKNDDVYKKDMPQLNENYTSIQSNEPLPLSEDDEQRRPEDLRNSYGEPLYNRELFDDGFVNFFRNQPLRNIYNSPFSNSKEKISEEEEDPRENQKHEDRSDEREEKNIPARNKYEEYSLEEDTNTKRKDENDFEPSKKYFTNVQTNSKNQFEERGTIEEMEFGKYMPLIVPVRYLSVPEELAKEKSKEKSLSMEKSEKDNNILETGITKKTSKFKESWRSKKENLKPIIGLPEKPRQLHEGEQKDLQIWPPPFDFVLDSTIHTNVVQTKFNHNDSIEIPNIRQKPESFSKKKEKRQQRNRILNNSTQKSYDSPEDIYYQRFKNDHKHKIVSEKRLTKPINAERSNHTHFKIEVKEVKKFEQNDHGKELPQFHEHYKYISNNNYKNTERPNIDVQHSSKQQIPNSLHFKNFESLKYNIEKNEPGVEDKNRINRKIDKNQIIQDVQQKSDPPIIFDPRENYNFFDFNENVHDFNHGRENDRLSEVFESNKRMENKRAIGLTIPQQDVYHYDESLTKFFNEPESKSVKVRENNYSNGALGMKMHQERIAPSESISYINYPSIL</sequence>
<keyword evidence="1" id="KW-0175">Coiled coil</keyword>
<feature type="compositionally biased region" description="Polar residues" evidence="2">
    <location>
        <begin position="387"/>
        <end position="398"/>
    </location>
</feature>
<evidence type="ECO:0000256" key="1">
    <source>
        <dbReference type="SAM" id="Coils"/>
    </source>
</evidence>
<feature type="region of interest" description="Disordered" evidence="2">
    <location>
        <begin position="153"/>
        <end position="172"/>
    </location>
</feature>
<feature type="region of interest" description="Disordered" evidence="2">
    <location>
        <begin position="81"/>
        <end position="118"/>
    </location>
</feature>
<protein>
    <submittedName>
        <fullName evidence="4">Uncharacterized protein</fullName>
    </submittedName>
</protein>
<feature type="coiled-coil region" evidence="1">
    <location>
        <begin position="263"/>
        <end position="290"/>
    </location>
</feature>
<feature type="region of interest" description="Disordered" evidence="2">
    <location>
        <begin position="653"/>
        <end position="682"/>
    </location>
</feature>
<evidence type="ECO:0000256" key="3">
    <source>
        <dbReference type="SAM" id="SignalP"/>
    </source>
</evidence>
<proteinExistence type="predicted"/>
<feature type="compositionally biased region" description="Low complexity" evidence="2">
    <location>
        <begin position="153"/>
        <end position="166"/>
    </location>
</feature>
<feature type="compositionally biased region" description="Basic and acidic residues" evidence="2">
    <location>
        <begin position="375"/>
        <end position="384"/>
    </location>
</feature>
<dbReference type="Proteomes" id="UP000242457">
    <property type="component" value="Unassembled WGS sequence"/>
</dbReference>
<feature type="region of interest" description="Disordered" evidence="2">
    <location>
        <begin position="235"/>
        <end position="259"/>
    </location>
</feature>
<gene>
    <name evidence="4" type="ORF">APICC_06423</name>
</gene>
<feature type="compositionally biased region" description="Basic and acidic residues" evidence="2">
    <location>
        <begin position="308"/>
        <end position="351"/>
    </location>
</feature>
<feature type="compositionally biased region" description="Basic and acidic residues" evidence="2">
    <location>
        <begin position="496"/>
        <end position="510"/>
    </location>
</feature>
<feature type="compositionally biased region" description="Polar residues" evidence="2">
    <location>
        <begin position="441"/>
        <end position="451"/>
    </location>
</feature>
<feature type="chain" id="PRO_5012223709" evidence="3">
    <location>
        <begin position="22"/>
        <end position="933"/>
    </location>
</feature>
<feature type="compositionally biased region" description="Polar residues" evidence="2">
    <location>
        <begin position="26"/>
        <end position="38"/>
    </location>
</feature>
<feature type="signal peptide" evidence="3">
    <location>
        <begin position="1"/>
        <end position="21"/>
    </location>
</feature>
<evidence type="ECO:0000256" key="2">
    <source>
        <dbReference type="SAM" id="MobiDB-lite"/>
    </source>
</evidence>
<feature type="compositionally biased region" description="Basic and acidic residues" evidence="2">
    <location>
        <begin position="39"/>
        <end position="51"/>
    </location>
</feature>
<name>A0A2A3EFD8_APICC</name>
<dbReference type="OrthoDB" id="7701848at2759"/>
<accession>A0A2A3EFD8</accession>
<organism evidence="4 5">
    <name type="scientific">Apis cerana cerana</name>
    <name type="common">Oriental honeybee</name>
    <dbReference type="NCBI Taxonomy" id="94128"/>
    <lineage>
        <taxon>Eukaryota</taxon>
        <taxon>Metazoa</taxon>
        <taxon>Ecdysozoa</taxon>
        <taxon>Arthropoda</taxon>
        <taxon>Hexapoda</taxon>
        <taxon>Insecta</taxon>
        <taxon>Pterygota</taxon>
        <taxon>Neoptera</taxon>
        <taxon>Endopterygota</taxon>
        <taxon>Hymenoptera</taxon>
        <taxon>Apocrita</taxon>
        <taxon>Aculeata</taxon>
        <taxon>Apoidea</taxon>
        <taxon>Anthophila</taxon>
        <taxon>Apidae</taxon>
        <taxon>Apis</taxon>
    </lineage>
</organism>
<feature type="compositionally biased region" description="Polar residues" evidence="2">
    <location>
        <begin position="82"/>
        <end position="114"/>
    </location>
</feature>
<dbReference type="EMBL" id="KZ288270">
    <property type="protein sequence ID" value="PBC29866.1"/>
    <property type="molecule type" value="Genomic_DNA"/>
</dbReference>
<feature type="region of interest" description="Disordered" evidence="2">
    <location>
        <begin position="441"/>
        <end position="520"/>
    </location>
</feature>
<keyword evidence="3" id="KW-0732">Signal</keyword>
<evidence type="ECO:0000313" key="5">
    <source>
        <dbReference type="Proteomes" id="UP000242457"/>
    </source>
</evidence>
<feature type="compositionally biased region" description="Basic and acidic residues" evidence="2">
    <location>
        <begin position="464"/>
        <end position="489"/>
    </location>
</feature>
<dbReference type="AlphaFoldDB" id="A0A2A3EFD8"/>
<reference evidence="4 5" key="1">
    <citation type="submission" date="2014-07" db="EMBL/GenBank/DDBJ databases">
        <title>Genomic and transcriptomic analysis on Apis cerana provide comprehensive insights into honey bee biology.</title>
        <authorList>
            <person name="Diao Q."/>
            <person name="Sun L."/>
            <person name="Zheng H."/>
            <person name="Zheng H."/>
            <person name="Xu S."/>
            <person name="Wang S."/>
            <person name="Zeng Z."/>
            <person name="Hu F."/>
            <person name="Su S."/>
            <person name="Wu J."/>
        </authorList>
    </citation>
    <scope>NUCLEOTIDE SEQUENCE [LARGE SCALE GENOMIC DNA]</scope>
    <source>
        <tissue evidence="4">Pupae without intestine</tissue>
    </source>
</reference>
<keyword evidence="5" id="KW-1185">Reference proteome</keyword>
<feature type="compositionally biased region" description="Polar residues" evidence="2">
    <location>
        <begin position="672"/>
        <end position="682"/>
    </location>
</feature>
<evidence type="ECO:0000313" key="4">
    <source>
        <dbReference type="EMBL" id="PBC29866.1"/>
    </source>
</evidence>